<evidence type="ECO:0000313" key="2">
    <source>
        <dbReference type="EMBL" id="MUZ60366.1"/>
    </source>
</evidence>
<organism evidence="2 3">
    <name type="scientific">Agrobacterium vitis</name>
    <name type="common">Rhizobium vitis</name>
    <dbReference type="NCBI Taxonomy" id="373"/>
    <lineage>
        <taxon>Bacteria</taxon>
        <taxon>Pseudomonadati</taxon>
        <taxon>Pseudomonadota</taxon>
        <taxon>Alphaproteobacteria</taxon>
        <taxon>Hyphomicrobiales</taxon>
        <taxon>Rhizobiaceae</taxon>
        <taxon>Rhizobium/Agrobacterium group</taxon>
        <taxon>Agrobacterium</taxon>
    </lineage>
</organism>
<sequence length="284" mass="30844">MAQVDSAKGSKLPSIHAVRRRESGGLLEATIILLLSVAMVIFIVTMAGKFLGDENFERLPDFIKNSYISLYTLLTAGGLAGLTSLINGRGSPQISAASCIFYTLGCTAFALLFIGAAVVMAPNPLERFFQNPPQTTPLNVTEKNVARKSFALSQTIRPNIRFEISGNVEVINGRVIGHVNRGSLSAINGPGEPIPRDLEITTISLNLCHFALVHGQPSTRFSPETIVEKNYLDVKFNLSKNPDKTFFIGPFDFSFNIPTISFAKTAWLCATASNTNRTFSALVQ</sequence>
<evidence type="ECO:0000313" key="3">
    <source>
        <dbReference type="Proteomes" id="UP000436692"/>
    </source>
</evidence>
<proteinExistence type="predicted"/>
<reference evidence="2 3" key="1">
    <citation type="submission" date="2019-12" db="EMBL/GenBank/DDBJ databases">
        <title>Whole-genome sequencing of Allorhizobium vitis.</title>
        <authorList>
            <person name="Gan H.M."/>
            <person name="Szegedi E."/>
            <person name="Burr T."/>
            <person name="Savka M.A."/>
        </authorList>
    </citation>
    <scope>NUCLEOTIDE SEQUENCE [LARGE SCALE GENOMIC DNA]</scope>
    <source>
        <strain evidence="2 3">CG989</strain>
    </source>
</reference>
<keyword evidence="1" id="KW-1133">Transmembrane helix</keyword>
<dbReference type="AlphaFoldDB" id="A0AAE5AYA3"/>
<keyword evidence="1" id="KW-0812">Transmembrane</keyword>
<evidence type="ECO:0000256" key="1">
    <source>
        <dbReference type="SAM" id="Phobius"/>
    </source>
</evidence>
<gene>
    <name evidence="2" type="ORF">GOZ95_23350</name>
</gene>
<keyword evidence="1" id="KW-0472">Membrane</keyword>
<feature type="transmembrane region" description="Helical" evidence="1">
    <location>
        <begin position="99"/>
        <end position="121"/>
    </location>
</feature>
<protein>
    <submittedName>
        <fullName evidence="2">Uncharacterized protein</fullName>
    </submittedName>
</protein>
<accession>A0AAE5AYA3</accession>
<dbReference type="RefSeq" id="WP_156550487.1">
    <property type="nucleotide sequence ID" value="NZ_JABAEJ010000015.1"/>
</dbReference>
<comment type="caution">
    <text evidence="2">The sequence shown here is derived from an EMBL/GenBank/DDBJ whole genome shotgun (WGS) entry which is preliminary data.</text>
</comment>
<dbReference type="EMBL" id="WPHM01000016">
    <property type="protein sequence ID" value="MUZ60366.1"/>
    <property type="molecule type" value="Genomic_DNA"/>
</dbReference>
<dbReference type="Proteomes" id="UP000436692">
    <property type="component" value="Unassembled WGS sequence"/>
</dbReference>
<feature type="transmembrane region" description="Helical" evidence="1">
    <location>
        <begin position="26"/>
        <end position="48"/>
    </location>
</feature>
<feature type="transmembrane region" description="Helical" evidence="1">
    <location>
        <begin position="68"/>
        <end position="87"/>
    </location>
</feature>
<name>A0AAE5AYA3_AGRVI</name>